<sequence>MEELDPVPICPNLAVNSTEPTHVSTIDHPEDFCKRNFGVPFVNLNSNTLLHNYEVLLDFNNDTSKPVSIQLSENYGRNTNAIVLLLPSEAVSLILQPGLLYRYAVKINSGSVYKVADVSARSWRDIHCDISHLFSGGSSSRLDNSSAPLDGVTVTPLALSDLRRRCARVIIDEATLLYLKSLGSLHLDVFLPPFDQEAQSGGPASSLRLNILLLMETFFLAPLDYR</sequence>
<proteinExistence type="predicted"/>
<evidence type="ECO:0000313" key="1">
    <source>
        <dbReference type="EMBL" id="GAW07998.1"/>
    </source>
</evidence>
<protein>
    <submittedName>
        <fullName evidence="1">Uncharacterized protein</fullName>
    </submittedName>
</protein>
<dbReference type="EMBL" id="BDGU01000546">
    <property type="protein sequence ID" value="GAW07998.1"/>
    <property type="molecule type" value="Genomic_DNA"/>
</dbReference>
<organism evidence="1 2">
    <name type="scientific">Lentinula edodes</name>
    <name type="common">Shiitake mushroom</name>
    <name type="synonym">Lentinus edodes</name>
    <dbReference type="NCBI Taxonomy" id="5353"/>
    <lineage>
        <taxon>Eukaryota</taxon>
        <taxon>Fungi</taxon>
        <taxon>Dikarya</taxon>
        <taxon>Basidiomycota</taxon>
        <taxon>Agaricomycotina</taxon>
        <taxon>Agaricomycetes</taxon>
        <taxon>Agaricomycetidae</taxon>
        <taxon>Agaricales</taxon>
        <taxon>Marasmiineae</taxon>
        <taxon>Omphalotaceae</taxon>
        <taxon>Lentinula</taxon>
    </lineage>
</organism>
<keyword evidence="2" id="KW-1185">Reference proteome</keyword>
<accession>A0A1Q3ELA5</accession>
<gene>
    <name evidence="1" type="ORF">LENED_010031</name>
</gene>
<dbReference type="AlphaFoldDB" id="A0A1Q3ELA5"/>
<evidence type="ECO:0000313" key="2">
    <source>
        <dbReference type="Proteomes" id="UP000188533"/>
    </source>
</evidence>
<name>A0A1Q3ELA5_LENED</name>
<reference evidence="1 2" key="1">
    <citation type="submission" date="2016-08" db="EMBL/GenBank/DDBJ databases">
        <authorList>
            <consortium name="Lentinula edodes genome sequencing consortium"/>
            <person name="Sakamoto Y."/>
            <person name="Nakade K."/>
            <person name="Sato S."/>
            <person name="Yoshida Y."/>
            <person name="Miyazaki K."/>
            <person name="Natsume S."/>
            <person name="Konno N."/>
        </authorList>
    </citation>
    <scope>NUCLEOTIDE SEQUENCE [LARGE SCALE GENOMIC DNA]</scope>
    <source>
        <strain evidence="1 2">NBRC 111202</strain>
    </source>
</reference>
<comment type="caution">
    <text evidence="1">The sequence shown here is derived from an EMBL/GenBank/DDBJ whole genome shotgun (WGS) entry which is preliminary data.</text>
</comment>
<dbReference type="Proteomes" id="UP000188533">
    <property type="component" value="Unassembled WGS sequence"/>
</dbReference>
<reference evidence="1 2" key="2">
    <citation type="submission" date="2017-02" db="EMBL/GenBank/DDBJ databases">
        <title>A genome survey and senescence transcriptome analysis in Lentinula edodes.</title>
        <authorList>
            <person name="Sakamoto Y."/>
            <person name="Nakade K."/>
            <person name="Sato S."/>
            <person name="Yoshida Y."/>
            <person name="Miyazaki K."/>
            <person name="Natsume S."/>
            <person name="Konno N."/>
        </authorList>
    </citation>
    <scope>NUCLEOTIDE SEQUENCE [LARGE SCALE GENOMIC DNA]</scope>
    <source>
        <strain evidence="1 2">NBRC 111202</strain>
    </source>
</reference>